<dbReference type="Proteomes" id="UP001303046">
    <property type="component" value="Unassembled WGS sequence"/>
</dbReference>
<sequence>MDRENHKHGSRCFEEDSKQISMTLACSDHRDRTANARISNLSCMLHFSRRAVPLCIPHRVQLTIQFTVGLDAETSDRGKQGKGECMTRAQPAISAK</sequence>
<reference evidence="2 3" key="1">
    <citation type="submission" date="2023-08" db="EMBL/GenBank/DDBJ databases">
        <title>A Necator americanus chromosomal reference genome.</title>
        <authorList>
            <person name="Ilik V."/>
            <person name="Petrzelkova K.J."/>
            <person name="Pardy F."/>
            <person name="Fuh T."/>
            <person name="Niatou-Singa F.S."/>
            <person name="Gouil Q."/>
            <person name="Baker L."/>
            <person name="Ritchie M.E."/>
            <person name="Jex A.R."/>
            <person name="Gazzola D."/>
            <person name="Li H."/>
            <person name="Toshio Fujiwara R."/>
            <person name="Zhan B."/>
            <person name="Aroian R.V."/>
            <person name="Pafco B."/>
            <person name="Schwarz E.M."/>
        </authorList>
    </citation>
    <scope>NUCLEOTIDE SEQUENCE [LARGE SCALE GENOMIC DNA]</scope>
    <source>
        <strain evidence="2 3">Aroian</strain>
        <tissue evidence="2">Whole animal</tissue>
    </source>
</reference>
<keyword evidence="3" id="KW-1185">Reference proteome</keyword>
<evidence type="ECO:0000256" key="1">
    <source>
        <dbReference type="SAM" id="MobiDB-lite"/>
    </source>
</evidence>
<organism evidence="2 3">
    <name type="scientific">Necator americanus</name>
    <name type="common">Human hookworm</name>
    <dbReference type="NCBI Taxonomy" id="51031"/>
    <lineage>
        <taxon>Eukaryota</taxon>
        <taxon>Metazoa</taxon>
        <taxon>Ecdysozoa</taxon>
        <taxon>Nematoda</taxon>
        <taxon>Chromadorea</taxon>
        <taxon>Rhabditida</taxon>
        <taxon>Rhabditina</taxon>
        <taxon>Rhabditomorpha</taxon>
        <taxon>Strongyloidea</taxon>
        <taxon>Ancylostomatidae</taxon>
        <taxon>Bunostominae</taxon>
        <taxon>Necator</taxon>
    </lineage>
</organism>
<evidence type="ECO:0000313" key="3">
    <source>
        <dbReference type="Proteomes" id="UP001303046"/>
    </source>
</evidence>
<proteinExistence type="predicted"/>
<accession>A0ABR1BUS0</accession>
<name>A0ABR1BUS0_NECAM</name>
<gene>
    <name evidence="2" type="primary">Necator_chrI.g2710</name>
    <name evidence="2" type="ORF">RB195_006582</name>
</gene>
<evidence type="ECO:0000313" key="2">
    <source>
        <dbReference type="EMBL" id="KAK6729625.1"/>
    </source>
</evidence>
<comment type="caution">
    <text evidence="2">The sequence shown here is derived from an EMBL/GenBank/DDBJ whole genome shotgun (WGS) entry which is preliminary data.</text>
</comment>
<dbReference type="EMBL" id="JAVFWL010000001">
    <property type="protein sequence ID" value="KAK6729625.1"/>
    <property type="molecule type" value="Genomic_DNA"/>
</dbReference>
<protein>
    <submittedName>
        <fullName evidence="2">Uncharacterized protein</fullName>
    </submittedName>
</protein>
<feature type="region of interest" description="Disordered" evidence="1">
    <location>
        <begin position="73"/>
        <end position="96"/>
    </location>
</feature>